<dbReference type="AlphaFoldDB" id="A0A163JSI9"/>
<proteinExistence type="predicted"/>
<dbReference type="EMBL" id="LT553539">
    <property type="protein sequence ID" value="SAM01603.1"/>
    <property type="molecule type" value="Genomic_DNA"/>
</dbReference>
<evidence type="ECO:0000313" key="2">
    <source>
        <dbReference type="Proteomes" id="UP000078561"/>
    </source>
</evidence>
<name>A0A163JSI9_ABSGL</name>
<protein>
    <submittedName>
        <fullName evidence="1">Uncharacterized protein</fullName>
    </submittedName>
</protein>
<reference evidence="1" key="1">
    <citation type="submission" date="2016-04" db="EMBL/GenBank/DDBJ databases">
        <authorList>
            <person name="Evans L.H."/>
            <person name="Alamgir A."/>
            <person name="Owens N."/>
            <person name="Weber N.D."/>
            <person name="Virtaneva K."/>
            <person name="Barbian K."/>
            <person name="Babar A."/>
            <person name="Rosenke K."/>
        </authorList>
    </citation>
    <scope>NUCLEOTIDE SEQUENCE [LARGE SCALE GENOMIC DNA]</scope>
    <source>
        <strain evidence="1">CBS 101.48</strain>
    </source>
</reference>
<sequence length="125" mass="13026">MNDDVQEQAIDAHYDPNDDEEHNAMSPVTQYFLANPWTAADDSLAHATSFALATNSTIAIAIAAAIASPGTAAAPTNIAIDLTPAGLDSFLVDDLDISGGIETQNIPTKSYIVALTLAVVDVLLD</sequence>
<gene>
    <name evidence="1" type="primary">ABSGL_07346.1 scaffold 8789</name>
</gene>
<organism evidence="1">
    <name type="scientific">Absidia glauca</name>
    <name type="common">Pin mould</name>
    <dbReference type="NCBI Taxonomy" id="4829"/>
    <lineage>
        <taxon>Eukaryota</taxon>
        <taxon>Fungi</taxon>
        <taxon>Fungi incertae sedis</taxon>
        <taxon>Mucoromycota</taxon>
        <taxon>Mucoromycotina</taxon>
        <taxon>Mucoromycetes</taxon>
        <taxon>Mucorales</taxon>
        <taxon>Cunninghamellaceae</taxon>
        <taxon>Absidia</taxon>
    </lineage>
</organism>
<evidence type="ECO:0000313" key="1">
    <source>
        <dbReference type="EMBL" id="SAM01603.1"/>
    </source>
</evidence>
<keyword evidence="2" id="KW-1185">Reference proteome</keyword>
<accession>A0A163JSI9</accession>
<dbReference type="Proteomes" id="UP000078561">
    <property type="component" value="Unassembled WGS sequence"/>
</dbReference>
<dbReference type="InParanoid" id="A0A163JSI9"/>